<organism evidence="1 2">
    <name type="scientific">Grimontia hollisae CIP 101886</name>
    <dbReference type="NCBI Taxonomy" id="675812"/>
    <lineage>
        <taxon>Bacteria</taxon>
        <taxon>Pseudomonadati</taxon>
        <taxon>Pseudomonadota</taxon>
        <taxon>Gammaproteobacteria</taxon>
        <taxon>Vibrionales</taxon>
        <taxon>Vibrionaceae</taxon>
        <taxon>Grimontia</taxon>
    </lineage>
</organism>
<protein>
    <submittedName>
        <fullName evidence="1">UDP-glucose dehydrogenase</fullName>
        <ecNumber evidence="1">1.1.1.22</ecNumber>
    </submittedName>
</protein>
<sequence length="80" mass="8961">MKIAIAGTGYVGLSNAMLLTQNYHVIAVDIVEEKEFFHSEVITDLDAFKAKADVIVSNRMTEELSDVMEKVYTRDLFGCD</sequence>
<dbReference type="Proteomes" id="UP000003604">
    <property type="component" value="Unassembled WGS sequence"/>
</dbReference>
<proteinExistence type="predicted"/>
<dbReference type="InterPro" id="IPR036291">
    <property type="entry name" value="NAD(P)-bd_dom_sf"/>
</dbReference>
<dbReference type="SUPFAM" id="SSF51735">
    <property type="entry name" value="NAD(P)-binding Rossmann-fold domains"/>
    <property type="match status" value="1"/>
</dbReference>
<reference evidence="1 2" key="1">
    <citation type="submission" date="2009-10" db="EMBL/GenBank/DDBJ databases">
        <authorList>
            <consortium name="Los Alamos National Laboratory (LANL)"/>
            <consortium name="National Microbial Pathogen Data Resource (NMPDR)"/>
            <person name="Saunders E.H."/>
            <person name="Munk A.C."/>
            <person name="Tapia R."/>
            <person name="Green L."/>
            <person name="Rogers Y."/>
            <person name="Detter J.C."/>
            <person name="Bruce D."/>
            <person name="Brettin T.S."/>
            <person name="Colwell R.R."/>
            <person name="Huq A."/>
            <person name="Grim C.J."/>
            <person name="Hasan N.A."/>
            <person name="Bartels D."/>
            <person name="Vonstein V."/>
        </authorList>
    </citation>
    <scope>NUCLEOTIDE SEQUENCE [LARGE SCALE GENOMIC DNA]</scope>
    <source>
        <strain evidence="1 2">CIP 101886</strain>
    </source>
</reference>
<dbReference type="EC" id="1.1.1.22" evidence="1"/>
<dbReference type="OrthoDB" id="7068868at2"/>
<keyword evidence="2" id="KW-1185">Reference proteome</keyword>
<evidence type="ECO:0000313" key="2">
    <source>
        <dbReference type="Proteomes" id="UP000003604"/>
    </source>
</evidence>
<dbReference type="GO" id="GO:0003979">
    <property type="term" value="F:UDP-glucose 6-dehydrogenase activity"/>
    <property type="evidence" value="ECO:0007669"/>
    <property type="project" value="UniProtKB-EC"/>
</dbReference>
<dbReference type="EMBL" id="ADAQ01000013">
    <property type="protein sequence ID" value="EEY71410.1"/>
    <property type="molecule type" value="Genomic_DNA"/>
</dbReference>
<accession>D0IBZ2</accession>
<evidence type="ECO:0000313" key="1">
    <source>
        <dbReference type="EMBL" id="EEY71410.1"/>
    </source>
</evidence>
<keyword evidence="1" id="KW-0560">Oxidoreductase</keyword>
<dbReference type="eggNOG" id="COG1004">
    <property type="taxonomic scope" value="Bacteria"/>
</dbReference>
<dbReference type="AlphaFoldDB" id="D0IBZ2"/>
<comment type="caution">
    <text evidence="1">The sequence shown here is derived from an EMBL/GenBank/DDBJ whole genome shotgun (WGS) entry which is preliminary data.</text>
</comment>
<dbReference type="Gene3D" id="3.40.50.720">
    <property type="entry name" value="NAD(P)-binding Rossmann-like Domain"/>
    <property type="match status" value="1"/>
</dbReference>
<name>D0IBZ2_GRIHO</name>
<gene>
    <name evidence="1" type="ORF">VHA_003271</name>
</gene>